<dbReference type="RefSeq" id="WP_015712731.1">
    <property type="nucleotide sequence ID" value="NC_015577.1"/>
</dbReference>
<reference evidence="1 2" key="2">
    <citation type="journal article" date="2011" name="ISME J.">
        <title>RNA-seq reveals cooperative metabolic interactions between two termite-gut spirochete species in co-culture.</title>
        <authorList>
            <person name="Rosenthal A.Z."/>
            <person name="Matson E.G."/>
            <person name="Eldar A."/>
            <person name="Leadbetter J.R."/>
        </authorList>
    </citation>
    <scope>NUCLEOTIDE SEQUENCE [LARGE SCALE GENOMIC DNA]</scope>
    <source>
        <strain evidence="2">ATCC BAA-888 / DSM 13862 / ZAS-9</strain>
    </source>
</reference>
<accession>F5YD10</accession>
<evidence type="ECO:0000313" key="2">
    <source>
        <dbReference type="Proteomes" id="UP000009222"/>
    </source>
</evidence>
<reference evidence="2" key="1">
    <citation type="submission" date="2009-12" db="EMBL/GenBank/DDBJ databases">
        <title>Complete sequence of Treponema azotonutricium strain ZAS-9.</title>
        <authorList>
            <person name="Tetu S.G."/>
            <person name="Matson E."/>
            <person name="Ren Q."/>
            <person name="Seshadri R."/>
            <person name="Elbourne L."/>
            <person name="Hassan K.A."/>
            <person name="Durkin A."/>
            <person name="Radune D."/>
            <person name="Mohamoud Y."/>
            <person name="Shay R."/>
            <person name="Jin S."/>
            <person name="Zhang X."/>
            <person name="Lucey K."/>
            <person name="Ballor N.R."/>
            <person name="Ottesen E."/>
            <person name="Rosenthal R."/>
            <person name="Allen A."/>
            <person name="Leadbetter J.R."/>
            <person name="Paulsen I.T."/>
        </authorList>
    </citation>
    <scope>NUCLEOTIDE SEQUENCE [LARGE SCALE GENOMIC DNA]</scope>
    <source>
        <strain evidence="2">ATCC BAA-888 / DSM 13862 / ZAS-9</strain>
    </source>
</reference>
<dbReference type="KEGG" id="taz:TREAZ_2806"/>
<dbReference type="Proteomes" id="UP000009222">
    <property type="component" value="Chromosome"/>
</dbReference>
<protein>
    <recommendedName>
        <fullName evidence="3">CRISPR-associated protein</fullName>
    </recommendedName>
</protein>
<organism evidence="1 2">
    <name type="scientific">Leadbettera azotonutricia (strain ATCC BAA-888 / DSM 13862 / ZAS-9)</name>
    <name type="common">Treponema azotonutricium</name>
    <dbReference type="NCBI Taxonomy" id="545695"/>
    <lineage>
        <taxon>Bacteria</taxon>
        <taxon>Pseudomonadati</taxon>
        <taxon>Spirochaetota</taxon>
        <taxon>Spirochaetia</taxon>
        <taxon>Spirochaetales</taxon>
        <taxon>Breznakiellaceae</taxon>
        <taxon>Leadbettera</taxon>
    </lineage>
</organism>
<gene>
    <name evidence="1" type="ordered locus">TREAZ_2806</name>
</gene>
<name>F5YD10_LEAAZ</name>
<sequence>MKTVIVTMPMKGAVYSLQYPVKGNSAIEYDGKVMFPINGILAKTLQPKEKVKIIFIVTLGGENMGNEYVKKFKDELLHVTSGINPDISEDIIELPFEPEKKVFEFLLNQLIEKIGKDTEVIADITYGSKPFPFILLCALNFADTFNNVSVLYILYGKIDFPPKPYNPMIYDITSIYYLQKLIGAMENRDAETALKMLNDVFTL</sequence>
<evidence type="ECO:0008006" key="3">
    <source>
        <dbReference type="Google" id="ProtNLM"/>
    </source>
</evidence>
<dbReference type="InParanoid" id="F5YD10"/>
<dbReference type="OrthoDB" id="359889at2"/>
<evidence type="ECO:0000313" key="1">
    <source>
        <dbReference type="EMBL" id="AEF80555.1"/>
    </source>
</evidence>
<dbReference type="STRING" id="545695.TREAZ_2806"/>
<keyword evidence="2" id="KW-1185">Reference proteome</keyword>
<dbReference type="HOGENOM" id="CLU_1331447_0_0_12"/>
<proteinExistence type="predicted"/>
<dbReference type="EMBL" id="CP001841">
    <property type="protein sequence ID" value="AEF80555.1"/>
    <property type="molecule type" value="Genomic_DNA"/>
</dbReference>
<dbReference type="AlphaFoldDB" id="F5YD10"/>
<dbReference type="eggNOG" id="ENOG5031CPN">
    <property type="taxonomic scope" value="Bacteria"/>
</dbReference>